<protein>
    <submittedName>
        <fullName evidence="2">MerC mercury resistance protein</fullName>
    </submittedName>
</protein>
<keyword evidence="1" id="KW-0472">Membrane</keyword>
<dbReference type="STRING" id="407022.SAMN05661044_02534"/>
<dbReference type="Pfam" id="PF03203">
    <property type="entry name" value="MerC"/>
    <property type="match status" value="1"/>
</dbReference>
<organism evidence="2 3">
    <name type="scientific">Olivibacter domesticus</name>
    <name type="common">Pseudosphingobacterium domesticum</name>
    <dbReference type="NCBI Taxonomy" id="407022"/>
    <lineage>
        <taxon>Bacteria</taxon>
        <taxon>Pseudomonadati</taxon>
        <taxon>Bacteroidota</taxon>
        <taxon>Sphingobacteriia</taxon>
        <taxon>Sphingobacteriales</taxon>
        <taxon>Sphingobacteriaceae</taxon>
        <taxon>Olivibacter</taxon>
    </lineage>
</organism>
<feature type="transmembrane region" description="Helical" evidence="1">
    <location>
        <begin position="12"/>
        <end position="37"/>
    </location>
</feature>
<dbReference type="RefSeq" id="WP_093324693.1">
    <property type="nucleotide sequence ID" value="NZ_FOAF01000002.1"/>
</dbReference>
<feature type="transmembrane region" description="Helical" evidence="1">
    <location>
        <begin position="77"/>
        <end position="95"/>
    </location>
</feature>
<evidence type="ECO:0000313" key="2">
    <source>
        <dbReference type="EMBL" id="SEL45366.1"/>
    </source>
</evidence>
<proteinExistence type="predicted"/>
<feature type="transmembrane region" description="Helical" evidence="1">
    <location>
        <begin position="101"/>
        <end position="118"/>
    </location>
</feature>
<sequence>MKTSFLSKLDQIGFTASALCAVHCALMPFVITLLPLIGLEFLSSPWVEIAVISLSVVVGISSLIPSYLKFHRKCGPILLLVLGFILIFGTHLLGFHDMEPVLVPLGGLTIAAAHFINWKLTRAHRHSCYTSSENK</sequence>
<dbReference type="GO" id="GO:0015097">
    <property type="term" value="F:mercury ion transmembrane transporter activity"/>
    <property type="evidence" value="ECO:0007669"/>
    <property type="project" value="InterPro"/>
</dbReference>
<keyword evidence="3" id="KW-1185">Reference proteome</keyword>
<evidence type="ECO:0000256" key="1">
    <source>
        <dbReference type="SAM" id="Phobius"/>
    </source>
</evidence>
<name>A0A1H7QBV7_OLID1</name>
<dbReference type="AlphaFoldDB" id="A0A1H7QBV7"/>
<gene>
    <name evidence="2" type="ORF">SAMN05661044_02534</name>
</gene>
<keyword evidence="1" id="KW-0812">Transmembrane</keyword>
<accession>A0A1H7QBV7</accession>
<feature type="transmembrane region" description="Helical" evidence="1">
    <location>
        <begin position="49"/>
        <end position="70"/>
    </location>
</feature>
<dbReference type="GO" id="GO:0016020">
    <property type="term" value="C:membrane"/>
    <property type="evidence" value="ECO:0007669"/>
    <property type="project" value="InterPro"/>
</dbReference>
<reference evidence="3" key="1">
    <citation type="submission" date="2016-10" db="EMBL/GenBank/DDBJ databases">
        <authorList>
            <person name="Varghese N."/>
            <person name="Submissions S."/>
        </authorList>
    </citation>
    <scope>NUCLEOTIDE SEQUENCE [LARGE SCALE GENOMIC DNA]</scope>
    <source>
        <strain evidence="3">DSM 18733</strain>
    </source>
</reference>
<dbReference type="OrthoDB" id="5966279at2"/>
<keyword evidence="1" id="KW-1133">Transmembrane helix</keyword>
<dbReference type="EMBL" id="FOAF01000002">
    <property type="protein sequence ID" value="SEL45366.1"/>
    <property type="molecule type" value="Genomic_DNA"/>
</dbReference>
<dbReference type="Proteomes" id="UP000199421">
    <property type="component" value="Unassembled WGS sequence"/>
</dbReference>
<evidence type="ECO:0000313" key="3">
    <source>
        <dbReference type="Proteomes" id="UP000199421"/>
    </source>
</evidence>
<dbReference type="InterPro" id="IPR004891">
    <property type="entry name" value="Mercury-R_MerC"/>
</dbReference>